<dbReference type="Gene3D" id="3.30.300.130">
    <property type="entry name" value="Fe-S cluster assembly (FSCA)"/>
    <property type="match status" value="1"/>
</dbReference>
<proteinExistence type="predicted"/>
<reference evidence="2" key="1">
    <citation type="submission" date="2018-06" db="EMBL/GenBank/DDBJ databases">
        <authorList>
            <person name="Zhirakovskaya E."/>
        </authorList>
    </citation>
    <scope>NUCLEOTIDE SEQUENCE</scope>
</reference>
<dbReference type="InterPro" id="IPR034904">
    <property type="entry name" value="FSCA_dom_sf"/>
</dbReference>
<dbReference type="InterPro" id="IPR001075">
    <property type="entry name" value="NIF_FeS_clus_asmbl_NifU_C"/>
</dbReference>
<dbReference type="GO" id="GO:0016226">
    <property type="term" value="P:iron-sulfur cluster assembly"/>
    <property type="evidence" value="ECO:0007669"/>
    <property type="project" value="InterPro"/>
</dbReference>
<gene>
    <name evidence="2" type="ORF">MNBD_ACTINO01-2147</name>
</gene>
<dbReference type="GO" id="GO:0005506">
    <property type="term" value="F:iron ion binding"/>
    <property type="evidence" value="ECO:0007669"/>
    <property type="project" value="InterPro"/>
</dbReference>
<organism evidence="2">
    <name type="scientific">hydrothermal vent metagenome</name>
    <dbReference type="NCBI Taxonomy" id="652676"/>
    <lineage>
        <taxon>unclassified sequences</taxon>
        <taxon>metagenomes</taxon>
        <taxon>ecological metagenomes</taxon>
    </lineage>
</organism>
<dbReference type="Pfam" id="PF01106">
    <property type="entry name" value="NifU"/>
    <property type="match status" value="1"/>
</dbReference>
<feature type="non-terminal residue" evidence="2">
    <location>
        <position position="1"/>
    </location>
</feature>
<dbReference type="SUPFAM" id="SSF89360">
    <property type="entry name" value="HesB-like domain"/>
    <property type="match status" value="1"/>
</dbReference>
<accession>A0A3B0T791</accession>
<evidence type="ECO:0000259" key="1">
    <source>
        <dbReference type="Pfam" id="PF01106"/>
    </source>
</evidence>
<dbReference type="GO" id="GO:0051536">
    <property type="term" value="F:iron-sulfur cluster binding"/>
    <property type="evidence" value="ECO:0007669"/>
    <property type="project" value="InterPro"/>
</dbReference>
<protein>
    <submittedName>
        <fullName evidence="2">NfuA Fe-S protein maturation</fullName>
    </submittedName>
</protein>
<name>A0A3B0T791_9ZZZZ</name>
<dbReference type="PANTHER" id="PTHR11178:SF51">
    <property type="entry name" value="FE_S BIOGENESIS PROTEIN NFUA"/>
    <property type="match status" value="1"/>
</dbReference>
<evidence type="ECO:0000313" key="2">
    <source>
        <dbReference type="EMBL" id="VAW09217.1"/>
    </source>
</evidence>
<feature type="domain" description="NIF system FeS cluster assembly NifU C-terminal" evidence="1">
    <location>
        <begin position="95"/>
        <end position="161"/>
    </location>
</feature>
<dbReference type="InterPro" id="IPR035903">
    <property type="entry name" value="HesB-like_dom_sf"/>
</dbReference>
<dbReference type="Gene3D" id="2.60.300.12">
    <property type="entry name" value="HesB-like domain"/>
    <property type="match status" value="1"/>
</dbReference>
<dbReference type="PANTHER" id="PTHR11178">
    <property type="entry name" value="IRON-SULFUR CLUSTER SCAFFOLD PROTEIN NFU-RELATED"/>
    <property type="match status" value="1"/>
</dbReference>
<dbReference type="SUPFAM" id="SSF117916">
    <property type="entry name" value="Fe-S cluster assembly (FSCA) domain-like"/>
    <property type="match status" value="1"/>
</dbReference>
<dbReference type="AlphaFoldDB" id="A0A3B0T791"/>
<dbReference type="EMBL" id="UOEI01000696">
    <property type="protein sequence ID" value="VAW09217.1"/>
    <property type="molecule type" value="Genomic_DNA"/>
</dbReference>
<sequence>LGLRITGVGPQGFVYETSFLRQEDIGSTDIVEDHGGLPVAISLDSVEGLRGAVLDLSGDGGGPGLVMRNPNVPTPTLADSDLGDLELTGTPEEKVRTLLMERINPAIASHGGVANLIAVEGSVAQLELGGGCQGCGLAAVTLRQGIERSILEAIPEITEVVDVTDHSMGANPFYA</sequence>